<dbReference type="Proteomes" id="UP000231198">
    <property type="component" value="Unassembled WGS sequence"/>
</dbReference>
<dbReference type="PANTHER" id="PTHR33602:SF1">
    <property type="entry name" value="REGULATORY PROTEIN RECX FAMILY PROTEIN"/>
    <property type="match status" value="1"/>
</dbReference>
<evidence type="ECO:0000256" key="2">
    <source>
        <dbReference type="ARBA" id="ARBA00009695"/>
    </source>
</evidence>
<evidence type="ECO:0000313" key="9">
    <source>
        <dbReference type="Proteomes" id="UP000231198"/>
    </source>
</evidence>
<feature type="domain" description="RecX third three-helical" evidence="7">
    <location>
        <begin position="111"/>
        <end position="152"/>
    </location>
</feature>
<dbReference type="Gene3D" id="1.10.10.10">
    <property type="entry name" value="Winged helix-like DNA-binding domain superfamily/Winged helix DNA-binding domain"/>
    <property type="match status" value="3"/>
</dbReference>
<reference evidence="9" key="1">
    <citation type="submission" date="2017-09" db="EMBL/GenBank/DDBJ databases">
        <title>Depth-based differentiation of microbial function through sediment-hosted aquifers and enrichment of novel symbionts in the deep terrestrial subsurface.</title>
        <authorList>
            <person name="Probst A.J."/>
            <person name="Ladd B."/>
            <person name="Jarett J.K."/>
            <person name="Geller-Mcgrath D.E."/>
            <person name="Sieber C.M.K."/>
            <person name="Emerson J.B."/>
            <person name="Anantharaman K."/>
            <person name="Thomas B.C."/>
            <person name="Malmstrom R."/>
            <person name="Stieglmeier M."/>
            <person name="Klingl A."/>
            <person name="Woyke T."/>
            <person name="Ryan C.M."/>
            <person name="Banfield J.F."/>
        </authorList>
    </citation>
    <scope>NUCLEOTIDE SEQUENCE [LARGE SCALE GENOMIC DNA]</scope>
</reference>
<evidence type="ECO:0000256" key="1">
    <source>
        <dbReference type="ARBA" id="ARBA00004496"/>
    </source>
</evidence>
<dbReference type="GO" id="GO:0006282">
    <property type="term" value="P:regulation of DNA repair"/>
    <property type="evidence" value="ECO:0007669"/>
    <property type="project" value="UniProtKB-UniRule"/>
</dbReference>
<dbReference type="PANTHER" id="PTHR33602">
    <property type="entry name" value="REGULATORY PROTEIN RECX FAMILY PROTEIN"/>
    <property type="match status" value="1"/>
</dbReference>
<evidence type="ECO:0000313" key="8">
    <source>
        <dbReference type="EMBL" id="PIS15847.1"/>
    </source>
</evidence>
<evidence type="ECO:0000256" key="4">
    <source>
        <dbReference type="ARBA" id="ARBA00022490"/>
    </source>
</evidence>
<keyword evidence="4 5" id="KW-0963">Cytoplasm</keyword>
<organism evidence="8 9">
    <name type="scientific">Candidatus Roizmanbacteria bacterium CG09_land_8_20_14_0_10_41_9</name>
    <dbReference type="NCBI Taxonomy" id="1974850"/>
    <lineage>
        <taxon>Bacteria</taxon>
        <taxon>Candidatus Roizmaniibacteriota</taxon>
    </lineage>
</organism>
<dbReference type="AlphaFoldDB" id="A0A2H0WT97"/>
<evidence type="ECO:0000259" key="7">
    <source>
        <dbReference type="Pfam" id="PF21981"/>
    </source>
</evidence>
<dbReference type="InterPro" id="IPR003783">
    <property type="entry name" value="Regulatory_RecX"/>
</dbReference>
<evidence type="ECO:0000256" key="5">
    <source>
        <dbReference type="HAMAP-Rule" id="MF_01114"/>
    </source>
</evidence>
<feature type="domain" description="RecX second three-helical" evidence="6">
    <location>
        <begin position="61"/>
        <end position="98"/>
    </location>
</feature>
<dbReference type="InterPro" id="IPR053925">
    <property type="entry name" value="RecX_HTH_3rd"/>
</dbReference>
<evidence type="ECO:0000259" key="6">
    <source>
        <dbReference type="Pfam" id="PF02631"/>
    </source>
</evidence>
<dbReference type="InterPro" id="IPR036388">
    <property type="entry name" value="WH-like_DNA-bd_sf"/>
</dbReference>
<proteinExistence type="inferred from homology"/>
<comment type="caution">
    <text evidence="8">The sequence shown here is derived from an EMBL/GenBank/DDBJ whole genome shotgun (WGS) entry which is preliminary data.</text>
</comment>
<dbReference type="EMBL" id="PEZG01000033">
    <property type="protein sequence ID" value="PIS15847.1"/>
    <property type="molecule type" value="Genomic_DNA"/>
</dbReference>
<dbReference type="Pfam" id="PF21981">
    <property type="entry name" value="RecX_HTH3"/>
    <property type="match status" value="1"/>
</dbReference>
<comment type="function">
    <text evidence="5">Modulates RecA activity.</text>
</comment>
<dbReference type="HAMAP" id="MF_01114">
    <property type="entry name" value="RecX"/>
    <property type="match status" value="1"/>
</dbReference>
<name>A0A2H0WT97_9BACT</name>
<evidence type="ECO:0000256" key="3">
    <source>
        <dbReference type="ARBA" id="ARBA00018111"/>
    </source>
</evidence>
<accession>A0A2H0WT97</accession>
<dbReference type="Pfam" id="PF02631">
    <property type="entry name" value="RecX_HTH2"/>
    <property type="match status" value="1"/>
</dbReference>
<dbReference type="GO" id="GO:0005737">
    <property type="term" value="C:cytoplasm"/>
    <property type="evidence" value="ECO:0007669"/>
    <property type="project" value="UniProtKB-SubCell"/>
</dbReference>
<comment type="subcellular location">
    <subcellularLocation>
        <location evidence="1 5">Cytoplasm</location>
    </subcellularLocation>
</comment>
<sequence>MSSPKDDVEKALRYGYFFLKFRPRSKKEMVIYLNKKSIRYRWGTSIVEAVVKRLEEEGFVDDDVFVRWFVEQRSSRKLKGEYALRQELRRFGIEDERVDRYFLEHPLKEKEHAHTVLMRRWPRLGSLPREKRIQKAYSFLLRRGFDFGVVKKTIADVEKKE</sequence>
<gene>
    <name evidence="5" type="primary">recX</name>
    <name evidence="8" type="ORF">COT62_01525</name>
</gene>
<protein>
    <recommendedName>
        <fullName evidence="3 5">Regulatory protein RecX</fullName>
    </recommendedName>
</protein>
<comment type="similarity">
    <text evidence="2 5">Belongs to the RecX family.</text>
</comment>
<dbReference type="InterPro" id="IPR053924">
    <property type="entry name" value="RecX_HTH_2nd"/>
</dbReference>